<dbReference type="InterPro" id="IPR016059">
    <property type="entry name" value="DNA_ligase_ATP-dep_CS"/>
</dbReference>
<evidence type="ECO:0000256" key="15">
    <source>
        <dbReference type="ARBA" id="ARBA00023172"/>
    </source>
</evidence>
<dbReference type="InterPro" id="IPR012310">
    <property type="entry name" value="DNA_ligase_ATP-dep_cent"/>
</dbReference>
<evidence type="ECO:0000259" key="23">
    <source>
        <dbReference type="Pfam" id="PF01068"/>
    </source>
</evidence>
<dbReference type="PANTHER" id="PTHR42705:SF2">
    <property type="entry name" value="BIFUNCTIONAL NON-HOMOLOGOUS END JOINING PROTEIN LIGD"/>
    <property type="match status" value="1"/>
</dbReference>
<evidence type="ECO:0000256" key="20">
    <source>
        <dbReference type="ARBA" id="ARBA00034003"/>
    </source>
</evidence>
<dbReference type="GO" id="GO:0005524">
    <property type="term" value="F:ATP binding"/>
    <property type="evidence" value="ECO:0007669"/>
    <property type="project" value="UniProtKB-KW"/>
</dbReference>
<dbReference type="NCBIfam" id="TIGR02778">
    <property type="entry name" value="ligD_pol"/>
    <property type="match status" value="1"/>
</dbReference>
<evidence type="ECO:0000313" key="25">
    <source>
        <dbReference type="EMBL" id="TRM10827.1"/>
    </source>
</evidence>
<comment type="cofactor">
    <cofactor evidence="1">
        <name>Mn(2+)</name>
        <dbReference type="ChEBI" id="CHEBI:29035"/>
    </cofactor>
</comment>
<dbReference type="GO" id="GO:0046872">
    <property type="term" value="F:metal ion binding"/>
    <property type="evidence" value="ECO:0007669"/>
    <property type="project" value="UniProtKB-KW"/>
</dbReference>
<evidence type="ECO:0000256" key="7">
    <source>
        <dbReference type="ARBA" id="ARBA00022723"/>
    </source>
</evidence>
<feature type="domain" description="DNA ligase D polymerase" evidence="24">
    <location>
        <begin position="331"/>
        <end position="579"/>
    </location>
</feature>
<keyword evidence="17" id="KW-0464">Manganese</keyword>
<dbReference type="Gene3D" id="3.30.470.30">
    <property type="entry name" value="DNA ligase/mRNA capping enzyme"/>
    <property type="match status" value="1"/>
</dbReference>
<keyword evidence="4" id="KW-0808">Transferase</keyword>
<dbReference type="EMBL" id="VJMZ01000001">
    <property type="protein sequence ID" value="TRM10827.1"/>
    <property type="molecule type" value="Genomic_DNA"/>
</dbReference>
<dbReference type="Pfam" id="PF01068">
    <property type="entry name" value="DNA_ligase_A_M"/>
    <property type="match status" value="1"/>
</dbReference>
<evidence type="ECO:0000256" key="2">
    <source>
        <dbReference type="ARBA" id="ARBA00012727"/>
    </source>
</evidence>
<evidence type="ECO:0000256" key="5">
    <source>
        <dbReference type="ARBA" id="ARBA00022695"/>
    </source>
</evidence>
<evidence type="ECO:0000256" key="16">
    <source>
        <dbReference type="ARBA" id="ARBA00023204"/>
    </source>
</evidence>
<dbReference type="GO" id="GO:0003677">
    <property type="term" value="F:DNA binding"/>
    <property type="evidence" value="ECO:0007669"/>
    <property type="project" value="UniProtKB-KW"/>
</dbReference>
<comment type="caution">
    <text evidence="25">The sequence shown here is derived from an EMBL/GenBank/DDBJ whole genome shotgun (WGS) entry which is preliminary data.</text>
</comment>
<dbReference type="Proteomes" id="UP000319280">
    <property type="component" value="Unassembled WGS sequence"/>
</dbReference>
<evidence type="ECO:0000256" key="8">
    <source>
        <dbReference type="ARBA" id="ARBA00022741"/>
    </source>
</evidence>
<dbReference type="InterPro" id="IPR014146">
    <property type="entry name" value="LigD_ligase_dom"/>
</dbReference>
<evidence type="ECO:0000256" key="13">
    <source>
        <dbReference type="ARBA" id="ARBA00022932"/>
    </source>
</evidence>
<proteinExistence type="inferred from homology"/>
<dbReference type="InterPro" id="IPR052171">
    <property type="entry name" value="NHEJ_LigD"/>
</dbReference>
<comment type="catalytic activity">
    <reaction evidence="20">
        <text>ATP + (deoxyribonucleotide)n-3'-hydroxyl + 5'-phospho-(deoxyribonucleotide)m = (deoxyribonucleotide)n+m + AMP + diphosphate.</text>
        <dbReference type="EC" id="6.5.1.1"/>
    </reaction>
</comment>
<keyword evidence="16" id="KW-0234">DNA repair</keyword>
<keyword evidence="14" id="KW-0238">DNA-binding</keyword>
<keyword evidence="18" id="KW-0511">Multifunctional enzyme</keyword>
<evidence type="ECO:0000256" key="3">
    <source>
        <dbReference type="ARBA" id="ARBA00022598"/>
    </source>
</evidence>
<dbReference type="GO" id="GO:0006281">
    <property type="term" value="P:DNA repair"/>
    <property type="evidence" value="ECO:0007669"/>
    <property type="project" value="UniProtKB-KW"/>
</dbReference>
<dbReference type="NCBIfam" id="NF007211">
    <property type="entry name" value="PRK09633.1"/>
    <property type="match status" value="1"/>
</dbReference>
<evidence type="ECO:0000256" key="9">
    <source>
        <dbReference type="ARBA" id="ARBA00022763"/>
    </source>
</evidence>
<keyword evidence="7" id="KW-0479">Metal-binding</keyword>
<dbReference type="GO" id="GO:0003887">
    <property type="term" value="F:DNA-directed DNA polymerase activity"/>
    <property type="evidence" value="ECO:0007669"/>
    <property type="project" value="UniProtKB-KW"/>
</dbReference>
<evidence type="ECO:0000256" key="18">
    <source>
        <dbReference type="ARBA" id="ARBA00023268"/>
    </source>
</evidence>
<dbReference type="NCBIfam" id="TIGR02776">
    <property type="entry name" value="NHEJ_ligase_prk"/>
    <property type="match status" value="1"/>
</dbReference>
<evidence type="ECO:0000256" key="12">
    <source>
        <dbReference type="ARBA" id="ARBA00022840"/>
    </source>
</evidence>
<comment type="similarity">
    <text evidence="21">In the C-terminal section; belongs to the ATP-dependent DNA ligase family.</text>
</comment>
<dbReference type="InterPro" id="IPR014145">
    <property type="entry name" value="LigD_pol_dom"/>
</dbReference>
<evidence type="ECO:0000256" key="21">
    <source>
        <dbReference type="ARBA" id="ARBA00049981"/>
    </source>
</evidence>
<keyword evidence="11" id="KW-0269">Exonuclease</keyword>
<keyword evidence="9" id="KW-0227">DNA damage</keyword>
<dbReference type="PROSITE" id="PS00697">
    <property type="entry name" value="DNA_LIGASE_A1"/>
    <property type="match status" value="1"/>
</dbReference>
<dbReference type="Pfam" id="PF21686">
    <property type="entry name" value="LigD_Prim-Pol"/>
    <property type="match status" value="1"/>
</dbReference>
<dbReference type="PANTHER" id="PTHR42705">
    <property type="entry name" value="BIFUNCTIONAL NON-HOMOLOGOUS END JOINING PROTEIN LIGD"/>
    <property type="match status" value="1"/>
</dbReference>
<dbReference type="NCBIfam" id="TIGR02779">
    <property type="entry name" value="NHEJ_ligase_lig"/>
    <property type="match status" value="1"/>
</dbReference>
<organism evidence="25 26">
    <name type="scientific">Lentibacillus cibarius</name>
    <dbReference type="NCBI Taxonomy" id="2583219"/>
    <lineage>
        <taxon>Bacteria</taxon>
        <taxon>Bacillati</taxon>
        <taxon>Bacillota</taxon>
        <taxon>Bacilli</taxon>
        <taxon>Bacillales</taxon>
        <taxon>Bacillaceae</taxon>
        <taxon>Lentibacillus</taxon>
    </lineage>
</organism>
<feature type="domain" description="ATP-dependent DNA ligase family profile" evidence="23">
    <location>
        <begin position="15"/>
        <end position="200"/>
    </location>
</feature>
<dbReference type="Gene3D" id="3.90.920.10">
    <property type="entry name" value="DNA primase, PRIM domain"/>
    <property type="match status" value="1"/>
</dbReference>
<dbReference type="GO" id="GO:0006310">
    <property type="term" value="P:DNA recombination"/>
    <property type="evidence" value="ECO:0007669"/>
    <property type="project" value="UniProtKB-KW"/>
</dbReference>
<evidence type="ECO:0000256" key="17">
    <source>
        <dbReference type="ARBA" id="ARBA00023211"/>
    </source>
</evidence>
<dbReference type="InterPro" id="IPR014143">
    <property type="entry name" value="NHEJ_ligase_prk"/>
</dbReference>
<keyword evidence="3 25" id="KW-0436">Ligase</keyword>
<evidence type="ECO:0000259" key="24">
    <source>
        <dbReference type="Pfam" id="PF21686"/>
    </source>
</evidence>
<keyword evidence="6" id="KW-0540">Nuclease</keyword>
<accession>A0A549YG65</accession>
<evidence type="ECO:0000313" key="26">
    <source>
        <dbReference type="Proteomes" id="UP000319280"/>
    </source>
</evidence>
<dbReference type="EC" id="6.5.1.1" evidence="2"/>
<keyword evidence="8" id="KW-0547">Nucleotide-binding</keyword>
<gene>
    <name evidence="25" type="ORF">FH966_03320</name>
</gene>
<dbReference type="RefSeq" id="WP_142790065.1">
    <property type="nucleotide sequence ID" value="NZ_VJMZ01000001.1"/>
</dbReference>
<keyword evidence="12" id="KW-0067">ATP-binding</keyword>
<protein>
    <recommendedName>
        <fullName evidence="2">DNA ligase (ATP)</fullName>
        <ecNumber evidence="2">6.5.1.1</ecNumber>
    </recommendedName>
    <alternativeName>
        <fullName evidence="19">NHEJ DNA polymerase</fullName>
    </alternativeName>
</protein>
<comment type="similarity">
    <text evidence="22">In the N-terminal section; belongs to the LigD polymerase family.</text>
</comment>
<keyword evidence="13" id="KW-0239">DNA-directed DNA polymerase</keyword>
<dbReference type="CDD" id="cd07906">
    <property type="entry name" value="Adenylation_DNA_ligase_LigD_LigC"/>
    <property type="match status" value="1"/>
</dbReference>
<evidence type="ECO:0000256" key="4">
    <source>
        <dbReference type="ARBA" id="ARBA00022679"/>
    </source>
</evidence>
<dbReference type="GO" id="GO:0003910">
    <property type="term" value="F:DNA ligase (ATP) activity"/>
    <property type="evidence" value="ECO:0007669"/>
    <property type="project" value="UniProtKB-EC"/>
</dbReference>
<dbReference type="GO" id="GO:0004527">
    <property type="term" value="F:exonuclease activity"/>
    <property type="evidence" value="ECO:0007669"/>
    <property type="project" value="UniProtKB-KW"/>
</dbReference>
<evidence type="ECO:0000256" key="10">
    <source>
        <dbReference type="ARBA" id="ARBA00022801"/>
    </source>
</evidence>
<evidence type="ECO:0000256" key="19">
    <source>
        <dbReference type="ARBA" id="ARBA00029943"/>
    </source>
</evidence>
<keyword evidence="26" id="KW-1185">Reference proteome</keyword>
<dbReference type="SUPFAM" id="SSF56091">
    <property type="entry name" value="DNA ligase/mRNA capping enzyme, catalytic domain"/>
    <property type="match status" value="1"/>
</dbReference>
<sequence>MDVMKPIASKKLPLGDDWVYETKYDGFRCLLQWETDSVKLISRKHTDLTANFPEIVAACLTQQPLVEELLPLTIDGELVVLNNAHQANFSLLQQRGRMKNNDRIARASSERPVSFMAFDLLLEAGNSLTGESLEQRKRRLKKLFGGANQLGDLIYLVPFLTDADAAWRKMDHYKGEGLVAKRKTSVYKHAKDHHDWFKIKNWRTITAFLTFYHTKNDYFTAGVFQDGQPVEIGKCKHGLDESEFDALRQLFVTNGTNEPDGYRLPPAVCASIHTLDLVSGEIREPSFHRLLPDMHATDCTAEKMTLDMAMLPETVEATNTEKVFWPSVGITKGDLLAYMREAAPYMLPFLQDKLLTIIRCPDGVEEESFFQKHLPDYAPDFVEGVRRGDRVHLTCNNLDALIWFANHGAIEYHIPFQTANHTQPDEIVFDLDPPGREAFHLAVKAATLLKQLLDNLDLISFVKTSGGKGLQVHIPIPAGSMTYAETGIFTQAIAWTLEQEYPDAFTTERLKEKRAGRLYIDYVQHAKDKTLIAPYSPRKWDDATVATPLFWAEVNDSLAPDMFSIANVIDRVRTNGCPFKTYFTAKQQQPIDKIINMTRE</sequence>
<keyword evidence="5" id="KW-0548">Nucleotidyltransferase</keyword>
<keyword evidence="10" id="KW-0378">Hydrolase</keyword>
<evidence type="ECO:0000256" key="14">
    <source>
        <dbReference type="ARBA" id="ARBA00023125"/>
    </source>
</evidence>
<evidence type="ECO:0000256" key="11">
    <source>
        <dbReference type="ARBA" id="ARBA00022839"/>
    </source>
</evidence>
<evidence type="ECO:0000256" key="22">
    <source>
        <dbReference type="ARBA" id="ARBA00049990"/>
    </source>
</evidence>
<dbReference type="AlphaFoldDB" id="A0A549YG65"/>
<evidence type="ECO:0000256" key="6">
    <source>
        <dbReference type="ARBA" id="ARBA00022722"/>
    </source>
</evidence>
<evidence type="ECO:0000256" key="1">
    <source>
        <dbReference type="ARBA" id="ARBA00001936"/>
    </source>
</evidence>
<keyword evidence="15" id="KW-0233">DNA recombination</keyword>
<name>A0A549YG65_9BACI</name>
<reference evidence="25 26" key="1">
    <citation type="submission" date="2019-07" db="EMBL/GenBank/DDBJ databases">
        <title>Genomic analysis of Lentibacillus sp. NKC851-2.</title>
        <authorList>
            <person name="Oh Y.J."/>
        </authorList>
    </citation>
    <scope>NUCLEOTIDE SEQUENCE [LARGE SCALE GENOMIC DNA]</scope>
    <source>
        <strain evidence="25 26">NKC851-2</strain>
    </source>
</reference>